<name>A0A0D8ZUS8_9CYAN</name>
<feature type="domain" description="CzcB-like C-terminal circularly permuted SH3-like" evidence="7">
    <location>
        <begin position="349"/>
        <end position="409"/>
    </location>
</feature>
<evidence type="ECO:0000259" key="6">
    <source>
        <dbReference type="Pfam" id="PF25954"/>
    </source>
</evidence>
<dbReference type="Gene3D" id="2.40.30.170">
    <property type="match status" value="1"/>
</dbReference>
<dbReference type="Pfam" id="PF25954">
    <property type="entry name" value="Beta-barrel_RND_2"/>
    <property type="match status" value="1"/>
</dbReference>
<dbReference type="Gene3D" id="2.40.420.20">
    <property type="match status" value="1"/>
</dbReference>
<dbReference type="PANTHER" id="PTHR30469">
    <property type="entry name" value="MULTIDRUG RESISTANCE PROTEIN MDTA"/>
    <property type="match status" value="1"/>
</dbReference>
<dbReference type="PANTHER" id="PTHR30469:SF39">
    <property type="entry name" value="SLL0180 PROTEIN"/>
    <property type="match status" value="1"/>
</dbReference>
<dbReference type="Gene3D" id="1.10.287.470">
    <property type="entry name" value="Helix hairpin bin"/>
    <property type="match status" value="1"/>
</dbReference>
<dbReference type="InterPro" id="IPR058649">
    <property type="entry name" value="CzcB_C"/>
</dbReference>
<dbReference type="AlphaFoldDB" id="A0A0D8ZUS8"/>
<feature type="domain" description="Multidrug resistance protein MdtA-like alpha-helical hairpin" evidence="4">
    <location>
        <begin position="142"/>
        <end position="214"/>
    </location>
</feature>
<dbReference type="FunFam" id="2.40.420.20:FF:000007">
    <property type="entry name" value="HAE1 family efflux pump MFP component"/>
    <property type="match status" value="1"/>
</dbReference>
<dbReference type="Pfam" id="PF25975">
    <property type="entry name" value="CzcB_C"/>
    <property type="match status" value="1"/>
</dbReference>
<comment type="similarity">
    <text evidence="1">Belongs to the membrane fusion protein (MFP) (TC 8.A.1) family.</text>
</comment>
<keyword evidence="3" id="KW-0812">Transmembrane</keyword>
<dbReference type="Pfam" id="PF25876">
    <property type="entry name" value="HH_MFP_RND"/>
    <property type="match status" value="1"/>
</dbReference>
<feature type="transmembrane region" description="Helical" evidence="3">
    <location>
        <begin position="17"/>
        <end position="38"/>
    </location>
</feature>
<gene>
    <name evidence="8" type="ORF">UH38_15435</name>
</gene>
<accession>A0A0D8ZUS8</accession>
<evidence type="ECO:0000256" key="1">
    <source>
        <dbReference type="ARBA" id="ARBA00009477"/>
    </source>
</evidence>
<evidence type="ECO:0000256" key="2">
    <source>
        <dbReference type="SAM" id="Coils"/>
    </source>
</evidence>
<dbReference type="Proteomes" id="UP000032452">
    <property type="component" value="Unassembled WGS sequence"/>
</dbReference>
<organism evidence="8 9">
    <name type="scientific">Aliterella atlantica CENA595</name>
    <dbReference type="NCBI Taxonomy" id="1618023"/>
    <lineage>
        <taxon>Bacteria</taxon>
        <taxon>Bacillati</taxon>
        <taxon>Cyanobacteriota</taxon>
        <taxon>Cyanophyceae</taxon>
        <taxon>Chroococcidiopsidales</taxon>
        <taxon>Aliterellaceae</taxon>
        <taxon>Aliterella</taxon>
    </lineage>
</organism>
<evidence type="ECO:0000259" key="7">
    <source>
        <dbReference type="Pfam" id="PF25975"/>
    </source>
</evidence>
<dbReference type="GO" id="GO:1990281">
    <property type="term" value="C:efflux pump complex"/>
    <property type="evidence" value="ECO:0007669"/>
    <property type="project" value="TreeGrafter"/>
</dbReference>
<dbReference type="NCBIfam" id="TIGR01730">
    <property type="entry name" value="RND_mfp"/>
    <property type="match status" value="1"/>
</dbReference>
<dbReference type="Pfam" id="PF25917">
    <property type="entry name" value="BSH_RND"/>
    <property type="match status" value="1"/>
</dbReference>
<dbReference type="Gene3D" id="2.40.50.100">
    <property type="match status" value="1"/>
</dbReference>
<keyword evidence="9" id="KW-1185">Reference proteome</keyword>
<dbReference type="SUPFAM" id="SSF111369">
    <property type="entry name" value="HlyD-like secretion proteins"/>
    <property type="match status" value="1"/>
</dbReference>
<sequence>MEQISDKKKRSSSKKRTWIGILGAILLLAGAGIGLRWLHSNAQSEGATGGQPPGVSVVVAPVQLGTIAQTSDYVASIQSRKSVTLQPQIDGRIEEIFVQPGTFVKAGAPIMQINPAEQQAAVRSSSAAADANRAAIENQRSTLNSLQAERQSSVSNLSFSQEQYKRYASLYREGAVTRQQLDEYTDRLRAAQASLGQIDARIKAQQAAIAQARQTYEQSLADVKEQQVQLQYYRVTAPFGGTVGNIPVKIGDRVTTETNLANLTENQNLEVNIAIPIERAPDLRVGMPVELLNAQGEVVGTSRVFFISPNVNNDTQSVLVKASYANDSGNLRADQFIRARVIWDRSPGVLVPTTAISRIAGQDFVFVAAKNENSQMVAQQKPVKLGEIQGNNYPVLEGLKPGDEIVTSGIQKLSNGAPIVPES</sequence>
<dbReference type="STRING" id="1618023.UH38_15435"/>
<dbReference type="PATRIC" id="fig|1618023.3.peg.112"/>
<dbReference type="InterPro" id="IPR058624">
    <property type="entry name" value="MdtA-like_HH"/>
</dbReference>
<evidence type="ECO:0000256" key="3">
    <source>
        <dbReference type="SAM" id="Phobius"/>
    </source>
</evidence>
<evidence type="ECO:0000313" key="8">
    <source>
        <dbReference type="EMBL" id="KJH70996.1"/>
    </source>
</evidence>
<dbReference type="InterPro" id="IPR006143">
    <property type="entry name" value="RND_pump_MFP"/>
</dbReference>
<comment type="caution">
    <text evidence="8">The sequence shown here is derived from an EMBL/GenBank/DDBJ whole genome shotgun (WGS) entry which is preliminary data.</text>
</comment>
<evidence type="ECO:0000259" key="5">
    <source>
        <dbReference type="Pfam" id="PF25917"/>
    </source>
</evidence>
<protein>
    <submittedName>
        <fullName evidence="8">Hemolysin D</fullName>
    </submittedName>
</protein>
<feature type="coiled-coil region" evidence="2">
    <location>
        <begin position="181"/>
        <end position="229"/>
    </location>
</feature>
<keyword evidence="3" id="KW-1133">Transmembrane helix</keyword>
<dbReference type="InterPro" id="IPR058625">
    <property type="entry name" value="MdtA-like_BSH"/>
</dbReference>
<feature type="domain" description="Multidrug resistance protein MdtA-like barrel-sandwich hybrid" evidence="5">
    <location>
        <begin position="82"/>
        <end position="264"/>
    </location>
</feature>
<evidence type="ECO:0000313" key="9">
    <source>
        <dbReference type="Proteomes" id="UP000032452"/>
    </source>
</evidence>
<keyword evidence="2" id="KW-0175">Coiled coil</keyword>
<keyword evidence="3" id="KW-0472">Membrane</keyword>
<dbReference type="GO" id="GO:0015562">
    <property type="term" value="F:efflux transmembrane transporter activity"/>
    <property type="evidence" value="ECO:0007669"/>
    <property type="project" value="TreeGrafter"/>
</dbReference>
<proteinExistence type="inferred from homology"/>
<dbReference type="EMBL" id="JYON01000016">
    <property type="protein sequence ID" value="KJH70996.1"/>
    <property type="molecule type" value="Genomic_DNA"/>
</dbReference>
<reference evidence="8 9" key="1">
    <citation type="submission" date="2015-02" db="EMBL/GenBank/DDBJ databases">
        <title>Draft genome of a novel marine cyanobacterium (Chroococcales) isolated from South Atlantic Ocean.</title>
        <authorList>
            <person name="Rigonato J."/>
            <person name="Alvarenga D.O."/>
            <person name="Branco L.H."/>
            <person name="Varani A.M."/>
            <person name="Brandini F.P."/>
            <person name="Fiore M.F."/>
        </authorList>
    </citation>
    <scope>NUCLEOTIDE SEQUENCE [LARGE SCALE GENOMIC DNA]</scope>
    <source>
        <strain evidence="8 9">CENA595</strain>
    </source>
</reference>
<evidence type="ECO:0000259" key="4">
    <source>
        <dbReference type="Pfam" id="PF25876"/>
    </source>
</evidence>
<dbReference type="InterPro" id="IPR058792">
    <property type="entry name" value="Beta-barrel_RND_2"/>
</dbReference>
<feature type="domain" description="CusB-like beta-barrel" evidence="6">
    <location>
        <begin position="271"/>
        <end position="341"/>
    </location>
</feature>